<reference evidence="6" key="1">
    <citation type="journal article" date="2014" name="Environ. Microbiol.">
        <title>Comparative genomics of the marine bacterial genus Glaciecola reveals the high degree of genomic diversity and genomic characteristic for cold adaptation.</title>
        <authorList>
            <person name="Qin Q.L."/>
            <person name="Xie B.B."/>
            <person name="Yu Y."/>
            <person name="Shu Y.L."/>
            <person name="Rong J.C."/>
            <person name="Zhang Y.J."/>
            <person name="Zhao D.L."/>
            <person name="Chen X.L."/>
            <person name="Zhang X.Y."/>
            <person name="Chen B."/>
            <person name="Zhou B.C."/>
            <person name="Zhang Y.Z."/>
        </authorList>
    </citation>
    <scope>NUCLEOTIDE SEQUENCE [LARGE SCALE GENOMIC DNA]</scope>
    <source>
        <strain evidence="6">ACAM 615</strain>
    </source>
</reference>
<dbReference type="Pfam" id="PF16656">
    <property type="entry name" value="Pur_ac_phosph_N"/>
    <property type="match status" value="1"/>
</dbReference>
<dbReference type="GO" id="GO:0003993">
    <property type="term" value="F:acid phosphatase activity"/>
    <property type="evidence" value="ECO:0007669"/>
    <property type="project" value="InterPro"/>
</dbReference>
<protein>
    <submittedName>
        <fullName evidence="5">Metallophosphoesterase</fullName>
    </submittedName>
</protein>
<accession>K6YU34</accession>
<dbReference type="CDD" id="cd00063">
    <property type="entry name" value="FN3"/>
    <property type="match status" value="1"/>
</dbReference>
<sequence length="497" mass="56286">MKLIWTTLFCFTLILWTVPTHAQSTQEKISKAKSPYIAASSWPDRIIVTPTEDPSTSFSITWRTDQTIEVAQAQIVKASPDARFDIQATSLTATTDGVSLSHGESQQGKFSYPVNVDLAGVNYHWVTLTDLQPDTLYNYRVRGGQGNWASWRQIKTAPQQRDRDVEFLYFGDAQSGIYSHWPMILRRAWQHAPKAEFAIYAGDLVNEGASDRQWSNWLNADPFILSMIPAVLVVGNHEYDWKMQANNQKDWALSTLWQDQFTLPLSPTLPVELQETVYVTRYPDLDVFVLNSGALGDVALLEAQAQWLDKKLQSSSAKWRIVTMHHPVFSSCGMPLNTVGQDEPDVRAAFLPVFLKHNVDLVLQGHDHTYSRGSIGTPEDIGKIASPMEPKKVKSVFLTTVASPKTYPQKPNRWQEYSHYGAVLERIGENTPTYQIIKKTDNQLKYQSFTTDGKLYDGFILEKNMKGQNTLRIDADLPLQRTFANTGPYRSHHDLAE</sequence>
<feature type="signal peptide" evidence="2">
    <location>
        <begin position="1"/>
        <end position="22"/>
    </location>
</feature>
<feature type="domain" description="Calcineurin-like phosphoesterase" evidence="3">
    <location>
        <begin position="169"/>
        <end position="370"/>
    </location>
</feature>
<dbReference type="Pfam" id="PF00149">
    <property type="entry name" value="Metallophos"/>
    <property type="match status" value="1"/>
</dbReference>
<dbReference type="InterPro" id="IPR004843">
    <property type="entry name" value="Calcineurin-like_PHP"/>
</dbReference>
<evidence type="ECO:0000256" key="2">
    <source>
        <dbReference type="SAM" id="SignalP"/>
    </source>
</evidence>
<dbReference type="InterPro" id="IPR029052">
    <property type="entry name" value="Metallo-depent_PP-like"/>
</dbReference>
<evidence type="ECO:0000313" key="5">
    <source>
        <dbReference type="EMBL" id="GAC27471.1"/>
    </source>
</evidence>
<dbReference type="AlphaFoldDB" id="K6YU34"/>
<dbReference type="OrthoDB" id="9809781at2"/>
<dbReference type="InterPro" id="IPR039331">
    <property type="entry name" value="PAPs-like"/>
</dbReference>
<evidence type="ECO:0000256" key="1">
    <source>
        <dbReference type="ARBA" id="ARBA00022729"/>
    </source>
</evidence>
<gene>
    <name evidence="5" type="ORF">GPAL_0591</name>
</gene>
<organism evidence="5 6">
    <name type="scientific">Brumicola pallidula DSM 14239 = ACAM 615</name>
    <dbReference type="NCBI Taxonomy" id="1121922"/>
    <lineage>
        <taxon>Bacteria</taxon>
        <taxon>Pseudomonadati</taxon>
        <taxon>Pseudomonadota</taxon>
        <taxon>Gammaproteobacteria</taxon>
        <taxon>Alteromonadales</taxon>
        <taxon>Alteromonadaceae</taxon>
        <taxon>Brumicola</taxon>
    </lineage>
</organism>
<dbReference type="Gene3D" id="3.60.21.10">
    <property type="match status" value="1"/>
</dbReference>
<dbReference type="SUPFAM" id="SSF56300">
    <property type="entry name" value="Metallo-dependent phosphatases"/>
    <property type="match status" value="1"/>
</dbReference>
<feature type="chain" id="PRO_5003900370" evidence="2">
    <location>
        <begin position="23"/>
        <end position="497"/>
    </location>
</feature>
<dbReference type="InterPro" id="IPR003961">
    <property type="entry name" value="FN3_dom"/>
</dbReference>
<proteinExistence type="predicted"/>
<dbReference type="EMBL" id="BAEQ01000013">
    <property type="protein sequence ID" value="GAC27471.1"/>
    <property type="molecule type" value="Genomic_DNA"/>
</dbReference>
<evidence type="ECO:0000313" key="6">
    <source>
        <dbReference type="Proteomes" id="UP000006251"/>
    </source>
</evidence>
<evidence type="ECO:0000259" key="3">
    <source>
        <dbReference type="Pfam" id="PF00149"/>
    </source>
</evidence>
<dbReference type="Proteomes" id="UP000006251">
    <property type="component" value="Unassembled WGS sequence"/>
</dbReference>
<dbReference type="InterPro" id="IPR015914">
    <property type="entry name" value="PAPs_N"/>
</dbReference>
<evidence type="ECO:0000259" key="4">
    <source>
        <dbReference type="Pfam" id="PF16656"/>
    </source>
</evidence>
<dbReference type="PANTHER" id="PTHR22953:SF153">
    <property type="entry name" value="PURPLE ACID PHOSPHATASE"/>
    <property type="match status" value="1"/>
</dbReference>
<name>K6YU34_9ALTE</name>
<dbReference type="InterPro" id="IPR008963">
    <property type="entry name" value="Purple_acid_Pase-like_N"/>
</dbReference>
<dbReference type="PANTHER" id="PTHR22953">
    <property type="entry name" value="ACID PHOSPHATASE RELATED"/>
    <property type="match status" value="1"/>
</dbReference>
<keyword evidence="6" id="KW-1185">Reference proteome</keyword>
<dbReference type="Gene3D" id="2.60.40.380">
    <property type="entry name" value="Purple acid phosphatase-like, N-terminal"/>
    <property type="match status" value="1"/>
</dbReference>
<dbReference type="RefSeq" id="WP_006009088.1">
    <property type="nucleotide sequence ID" value="NZ_AUAV01000012.1"/>
</dbReference>
<feature type="domain" description="Purple acid phosphatase N-terminal" evidence="4">
    <location>
        <begin position="43"/>
        <end position="156"/>
    </location>
</feature>
<dbReference type="GO" id="GO:0046872">
    <property type="term" value="F:metal ion binding"/>
    <property type="evidence" value="ECO:0007669"/>
    <property type="project" value="InterPro"/>
</dbReference>
<keyword evidence="1 2" id="KW-0732">Signal</keyword>
<dbReference type="STRING" id="1121922.GCA_000428905_02368"/>
<comment type="caution">
    <text evidence="5">The sequence shown here is derived from an EMBL/GenBank/DDBJ whole genome shotgun (WGS) entry which is preliminary data.</text>
</comment>
<dbReference type="SUPFAM" id="SSF49363">
    <property type="entry name" value="Purple acid phosphatase, N-terminal domain"/>
    <property type="match status" value="1"/>
</dbReference>